<dbReference type="EMBL" id="JBBNAE010000003">
    <property type="protein sequence ID" value="KAK9137822.1"/>
    <property type="molecule type" value="Genomic_DNA"/>
</dbReference>
<protein>
    <submittedName>
        <fullName evidence="1">Uncharacterized protein</fullName>
    </submittedName>
</protein>
<accession>A0AAP0JRV1</accession>
<dbReference type="AlphaFoldDB" id="A0AAP0JRV1"/>
<organism evidence="1 2">
    <name type="scientific">Stephania japonica</name>
    <dbReference type="NCBI Taxonomy" id="461633"/>
    <lineage>
        <taxon>Eukaryota</taxon>
        <taxon>Viridiplantae</taxon>
        <taxon>Streptophyta</taxon>
        <taxon>Embryophyta</taxon>
        <taxon>Tracheophyta</taxon>
        <taxon>Spermatophyta</taxon>
        <taxon>Magnoliopsida</taxon>
        <taxon>Ranunculales</taxon>
        <taxon>Menispermaceae</taxon>
        <taxon>Menispermoideae</taxon>
        <taxon>Cissampelideae</taxon>
        <taxon>Stephania</taxon>
    </lineage>
</organism>
<proteinExistence type="predicted"/>
<dbReference type="Proteomes" id="UP001417504">
    <property type="component" value="Unassembled WGS sequence"/>
</dbReference>
<evidence type="ECO:0000313" key="1">
    <source>
        <dbReference type="EMBL" id="KAK9137822.1"/>
    </source>
</evidence>
<evidence type="ECO:0000313" key="2">
    <source>
        <dbReference type="Proteomes" id="UP001417504"/>
    </source>
</evidence>
<sequence length="218" mass="24913">MKCLKHFVDQKTSPSNPKNNLISRLAKAMWIGHDFDVLLHKIFEKSKSTQAAPEQKSQLDRAIMVIGGLKTALSCAQFVRDEVGIITDFIIRHRVYSSIEELYELMEQLFVDMLNEFLIQLPNAIYKDIIESNPEDFEEKVKFGLEALLRVQKLEGLVQWSFPVETTITRLIVDEAPQMLLMRDMPPQSSTNVTNATHSMTINNSRDNHIIVPIAAQD</sequence>
<comment type="caution">
    <text evidence="1">The sequence shown here is derived from an EMBL/GenBank/DDBJ whole genome shotgun (WGS) entry which is preliminary data.</text>
</comment>
<keyword evidence="2" id="KW-1185">Reference proteome</keyword>
<gene>
    <name evidence="1" type="ORF">Sjap_008416</name>
</gene>
<name>A0AAP0JRV1_9MAGN</name>
<reference evidence="1 2" key="1">
    <citation type="submission" date="2024-01" db="EMBL/GenBank/DDBJ databases">
        <title>Genome assemblies of Stephania.</title>
        <authorList>
            <person name="Yang L."/>
        </authorList>
    </citation>
    <scope>NUCLEOTIDE SEQUENCE [LARGE SCALE GENOMIC DNA]</scope>
    <source>
        <strain evidence="1">QJT</strain>
        <tissue evidence="1">Leaf</tissue>
    </source>
</reference>